<organism evidence="2 3">
    <name type="scientific">Armillaria luteobubalina</name>
    <dbReference type="NCBI Taxonomy" id="153913"/>
    <lineage>
        <taxon>Eukaryota</taxon>
        <taxon>Fungi</taxon>
        <taxon>Dikarya</taxon>
        <taxon>Basidiomycota</taxon>
        <taxon>Agaricomycotina</taxon>
        <taxon>Agaricomycetes</taxon>
        <taxon>Agaricomycetidae</taxon>
        <taxon>Agaricales</taxon>
        <taxon>Marasmiineae</taxon>
        <taxon>Physalacriaceae</taxon>
        <taxon>Armillaria</taxon>
    </lineage>
</organism>
<protein>
    <submittedName>
        <fullName evidence="2">Uncharacterized protein</fullName>
    </submittedName>
</protein>
<sequence>AGILVWIIRTANQLPNICIDNVEHFRQPSFLLSLEQHHAKFQPVFRGHGATADKYYAFDQFTHSHIHFPNLFAWTDTSGQLAPPVNLSSAPVASSSSSRKDQKQSPCKFNPYNFQLF</sequence>
<keyword evidence="3" id="KW-1185">Reference proteome</keyword>
<accession>A0AA39PPX2</accession>
<evidence type="ECO:0000313" key="3">
    <source>
        <dbReference type="Proteomes" id="UP001175228"/>
    </source>
</evidence>
<evidence type="ECO:0000313" key="2">
    <source>
        <dbReference type="EMBL" id="KAK0488221.1"/>
    </source>
</evidence>
<gene>
    <name evidence="2" type="ORF">EDD18DRAFT_1081728</name>
</gene>
<reference evidence="2" key="1">
    <citation type="submission" date="2023-06" db="EMBL/GenBank/DDBJ databases">
        <authorList>
            <consortium name="Lawrence Berkeley National Laboratory"/>
            <person name="Ahrendt S."/>
            <person name="Sahu N."/>
            <person name="Indic B."/>
            <person name="Wong-Bajracharya J."/>
            <person name="Merenyi Z."/>
            <person name="Ke H.-M."/>
            <person name="Monk M."/>
            <person name="Kocsube S."/>
            <person name="Drula E."/>
            <person name="Lipzen A."/>
            <person name="Balint B."/>
            <person name="Henrissat B."/>
            <person name="Andreopoulos B."/>
            <person name="Martin F.M."/>
            <person name="Harder C.B."/>
            <person name="Rigling D."/>
            <person name="Ford K.L."/>
            <person name="Foster G.D."/>
            <person name="Pangilinan J."/>
            <person name="Papanicolaou A."/>
            <person name="Barry K."/>
            <person name="LaButti K."/>
            <person name="Viragh M."/>
            <person name="Koriabine M."/>
            <person name="Yan M."/>
            <person name="Riley R."/>
            <person name="Champramary S."/>
            <person name="Plett K.L."/>
            <person name="Tsai I.J."/>
            <person name="Slot J."/>
            <person name="Sipos G."/>
            <person name="Plett J."/>
            <person name="Nagy L.G."/>
            <person name="Grigoriev I.V."/>
        </authorList>
    </citation>
    <scope>NUCLEOTIDE SEQUENCE</scope>
    <source>
        <strain evidence="2">HWK02</strain>
    </source>
</reference>
<feature type="region of interest" description="Disordered" evidence="1">
    <location>
        <begin position="86"/>
        <end position="107"/>
    </location>
</feature>
<dbReference type="Proteomes" id="UP001175228">
    <property type="component" value="Unassembled WGS sequence"/>
</dbReference>
<name>A0AA39PPX2_9AGAR</name>
<proteinExistence type="predicted"/>
<feature type="compositionally biased region" description="Low complexity" evidence="1">
    <location>
        <begin position="86"/>
        <end position="97"/>
    </location>
</feature>
<dbReference type="EMBL" id="JAUEPU010000041">
    <property type="protein sequence ID" value="KAK0488221.1"/>
    <property type="molecule type" value="Genomic_DNA"/>
</dbReference>
<evidence type="ECO:0000256" key="1">
    <source>
        <dbReference type="SAM" id="MobiDB-lite"/>
    </source>
</evidence>
<dbReference type="AlphaFoldDB" id="A0AA39PPX2"/>
<feature type="non-terminal residue" evidence="2">
    <location>
        <position position="1"/>
    </location>
</feature>
<comment type="caution">
    <text evidence="2">The sequence shown here is derived from an EMBL/GenBank/DDBJ whole genome shotgun (WGS) entry which is preliminary data.</text>
</comment>